<dbReference type="InterPro" id="IPR011032">
    <property type="entry name" value="GroES-like_sf"/>
</dbReference>
<dbReference type="PANTHER" id="PTHR48106">
    <property type="entry name" value="QUINONE OXIDOREDUCTASE PIG3-RELATED"/>
    <property type="match status" value="1"/>
</dbReference>
<dbReference type="InterPro" id="IPR020843">
    <property type="entry name" value="ER"/>
</dbReference>
<keyword evidence="2" id="KW-0560">Oxidoreductase</keyword>
<comment type="caution">
    <text evidence="4">The sequence shown here is derived from an EMBL/GenBank/DDBJ whole genome shotgun (WGS) entry which is preliminary data.</text>
</comment>
<dbReference type="SUPFAM" id="SSF50129">
    <property type="entry name" value="GroES-like"/>
    <property type="match status" value="1"/>
</dbReference>
<dbReference type="GO" id="GO:0035925">
    <property type="term" value="F:mRNA 3'-UTR AU-rich region binding"/>
    <property type="evidence" value="ECO:0007669"/>
    <property type="project" value="TreeGrafter"/>
</dbReference>
<dbReference type="InterPro" id="IPR013149">
    <property type="entry name" value="ADH-like_C"/>
</dbReference>
<dbReference type="SUPFAM" id="SSF51735">
    <property type="entry name" value="NAD(P)-binding Rossmann-fold domains"/>
    <property type="match status" value="1"/>
</dbReference>
<dbReference type="Pfam" id="PF00107">
    <property type="entry name" value="ADH_zinc_N"/>
    <property type="match status" value="1"/>
</dbReference>
<dbReference type="PANTHER" id="PTHR48106:SF13">
    <property type="entry name" value="QUINONE OXIDOREDUCTASE-RELATED"/>
    <property type="match status" value="1"/>
</dbReference>
<dbReference type="PROSITE" id="PS01162">
    <property type="entry name" value="QOR_ZETA_CRYSTAL"/>
    <property type="match status" value="1"/>
</dbReference>
<gene>
    <name evidence="4" type="ORF">POF50_003990</name>
</gene>
<evidence type="ECO:0000259" key="3">
    <source>
        <dbReference type="SMART" id="SM00829"/>
    </source>
</evidence>
<dbReference type="AlphaFoldDB" id="A0AA90H024"/>
<dbReference type="SMART" id="SM00829">
    <property type="entry name" value="PKS_ER"/>
    <property type="match status" value="1"/>
</dbReference>
<keyword evidence="1" id="KW-0521">NADP</keyword>
<dbReference type="GO" id="GO:0003960">
    <property type="term" value="F:quinone reductase (NADPH) activity"/>
    <property type="evidence" value="ECO:0007669"/>
    <property type="project" value="TreeGrafter"/>
</dbReference>
<dbReference type="Pfam" id="PF08240">
    <property type="entry name" value="ADH_N"/>
    <property type="match status" value="1"/>
</dbReference>
<dbReference type="InterPro" id="IPR002364">
    <property type="entry name" value="Quin_OxRdtase/zeta-crystal_CS"/>
</dbReference>
<organism evidence="4">
    <name type="scientific">Streptantibioticus silvisoli</name>
    <dbReference type="NCBI Taxonomy" id="2705255"/>
    <lineage>
        <taxon>Bacteria</taxon>
        <taxon>Bacillati</taxon>
        <taxon>Actinomycetota</taxon>
        <taxon>Actinomycetes</taxon>
        <taxon>Kitasatosporales</taxon>
        <taxon>Streptomycetaceae</taxon>
        <taxon>Streptantibioticus</taxon>
    </lineage>
</organism>
<protein>
    <submittedName>
        <fullName evidence="4">Zinc-binding dehydrogenase</fullName>
    </submittedName>
</protein>
<dbReference type="Gene3D" id="3.40.50.720">
    <property type="entry name" value="NAD(P)-binding Rossmann-like Domain"/>
    <property type="match status" value="1"/>
</dbReference>
<accession>A0AA90H024</accession>
<proteinExistence type="predicted"/>
<dbReference type="GO" id="GO:0070402">
    <property type="term" value="F:NADPH binding"/>
    <property type="evidence" value="ECO:0007669"/>
    <property type="project" value="TreeGrafter"/>
</dbReference>
<dbReference type="Gene3D" id="3.90.180.10">
    <property type="entry name" value="Medium-chain alcohol dehydrogenases, catalytic domain"/>
    <property type="match status" value="1"/>
</dbReference>
<evidence type="ECO:0000256" key="2">
    <source>
        <dbReference type="ARBA" id="ARBA00023002"/>
    </source>
</evidence>
<evidence type="ECO:0000256" key="1">
    <source>
        <dbReference type="ARBA" id="ARBA00022857"/>
    </source>
</evidence>
<dbReference type="GO" id="GO:0005829">
    <property type="term" value="C:cytosol"/>
    <property type="evidence" value="ECO:0007669"/>
    <property type="project" value="TreeGrafter"/>
</dbReference>
<reference evidence="4" key="1">
    <citation type="submission" date="2023-05" db="EMBL/GenBank/DDBJ databases">
        <title>Streptantibioticus silvisoli sp. nov., acidotolerant actinomycetes 1 from pine litter.</title>
        <authorList>
            <person name="Swiecimska M."/>
            <person name="Golinska P."/>
            <person name="Sangal V."/>
            <person name="Wachnowicz B."/>
            <person name="Goodfellow M."/>
        </authorList>
    </citation>
    <scope>NUCLEOTIDE SEQUENCE</scope>
    <source>
        <strain evidence="4">SL13</strain>
    </source>
</reference>
<dbReference type="InterPro" id="IPR013154">
    <property type="entry name" value="ADH-like_N"/>
</dbReference>
<name>A0AA90H024_9ACTN</name>
<dbReference type="RefSeq" id="WP_271317441.1">
    <property type="nucleotide sequence ID" value="NZ_JABXJJ020000004.1"/>
</dbReference>
<dbReference type="GO" id="GO:0008270">
    <property type="term" value="F:zinc ion binding"/>
    <property type="evidence" value="ECO:0007669"/>
    <property type="project" value="InterPro"/>
</dbReference>
<sequence>MRAARFAAFGGPDVLTVDTDVPAPADEAGRVVIEVSHAGVNFAEVMFRRGQFPVGLPHVPGLEAVGTVRSVGAGVTGLVPGQRVAALVMEGGGNAELVSARADLTVPLEGPLAALDSATAAAVPCNVTTAIGVVESAGRVARGDKVLVLAAGGGVGTAAAQLARAAGAALVVGAVSTAAKAEAALAFGYDAVVTYDELADGVRAATGGTGVDVVLDSVGGPVRKAANDLLEPLGRHVVFGDAAQQDTEFPANHVWFTATGFAGYNLGGLAGARPLVLREHFERALHAVASGAVRVAVTELALDEVAKAHELLESRSSTGKFVVRTGV</sequence>
<evidence type="ECO:0000313" key="4">
    <source>
        <dbReference type="EMBL" id="MDI5968513.1"/>
    </source>
</evidence>
<dbReference type="EMBL" id="JABXJJ020000004">
    <property type="protein sequence ID" value="MDI5968513.1"/>
    <property type="molecule type" value="Genomic_DNA"/>
</dbReference>
<feature type="domain" description="Enoyl reductase (ER)" evidence="3">
    <location>
        <begin position="10"/>
        <end position="323"/>
    </location>
</feature>
<dbReference type="InterPro" id="IPR036291">
    <property type="entry name" value="NAD(P)-bd_dom_sf"/>
</dbReference>